<dbReference type="Proteomes" id="UP000692896">
    <property type="component" value="Unassembled WGS sequence"/>
</dbReference>
<dbReference type="Pfam" id="PF06969">
    <property type="entry name" value="HemN_C"/>
    <property type="match status" value="1"/>
</dbReference>
<keyword evidence="5 8" id="KW-0560">Oxidoreductase</keyword>
<gene>
    <name evidence="12" type="ORF">J7E47_00045</name>
</gene>
<comment type="caution">
    <text evidence="12">The sequence shown here is derived from an EMBL/GenBank/DDBJ whole genome shotgun (WGS) entry which is preliminary data.</text>
</comment>
<comment type="similarity">
    <text evidence="8">Belongs to the anaerobic coproporphyrinogen-III oxidase family.</text>
</comment>
<keyword evidence="1 8" id="KW-0004">4Fe-4S</keyword>
<keyword evidence="4 8" id="KW-0479">Metal-binding</keyword>
<evidence type="ECO:0000313" key="12">
    <source>
        <dbReference type="EMBL" id="MBT2327106.1"/>
    </source>
</evidence>
<dbReference type="GO" id="GO:0004109">
    <property type="term" value="F:coproporphyrinogen oxidase activity"/>
    <property type="evidence" value="ECO:0007669"/>
    <property type="project" value="InterPro"/>
</dbReference>
<feature type="binding site" evidence="9">
    <location>
        <position position="208"/>
    </location>
    <ligand>
        <name>S-adenosyl-L-methionine</name>
        <dbReference type="ChEBI" id="CHEBI:59789"/>
        <label>2</label>
    </ligand>
</feature>
<dbReference type="PIRSF" id="PIRSF000167">
    <property type="entry name" value="HemN"/>
    <property type="match status" value="1"/>
</dbReference>
<sequence>MLDLFHTLGDSPPQRTPAVADVDCPVGTRKFHTGIGSLDLLRELRDSRHKRRPLSLAVHLPSRLRLSSCSPLASVCRCGEIEGYLQHLSYEIGLVGCHLGTGRRVEAFCLTGGTPVIAHLQRLMDDLRKRFEFGEYDSAEHSIEVDLHHTDWSTMGLIRDQGFTHVSIGVPDIGLDSDLSVDCYQNPAPIHSLIDAARTFGFRSINIDLGYGHAWQTPHSFARKLATLIELEPDRLHVFDYAHAPYRYRSKKHQQAGAFSSQADTDSMRRICCEQLTGAGYHYIGLGQFVRADDDLAVAQEHGRLHRNCQGFTRRGCCDHLGFGLAAITQIEHLYVQNTDDLLEYCQQLDAGQLPVTRGWRCEAQDLLRAAVIEQLSCDLELDIPAMEARFGLVLRDYFASIWPQLEALRSQGLIELTSRFIGILPAGRLSVDAICNLFDPAPDDAGILTGPFDRLTPS</sequence>
<evidence type="ECO:0000259" key="11">
    <source>
        <dbReference type="Pfam" id="PF06969"/>
    </source>
</evidence>
<accession>A0A944DDA6</accession>
<comment type="subcellular location">
    <subcellularLocation>
        <location evidence="8">Cytoplasm</location>
    </subcellularLocation>
</comment>
<evidence type="ECO:0000313" key="13">
    <source>
        <dbReference type="Proteomes" id="UP000692896"/>
    </source>
</evidence>
<dbReference type="GO" id="GO:0005737">
    <property type="term" value="C:cytoplasm"/>
    <property type="evidence" value="ECO:0007669"/>
    <property type="project" value="UniProtKB-SubCell"/>
</dbReference>
<dbReference type="InterPro" id="IPR010723">
    <property type="entry name" value="HemN_C"/>
</dbReference>
<comment type="catalytic activity">
    <reaction evidence="8">
        <text>coproporphyrinogen III + 2 S-adenosyl-L-methionine = protoporphyrinogen IX + 2 5'-deoxyadenosine + 2 L-methionine + 2 CO2</text>
        <dbReference type="Rhea" id="RHEA:15425"/>
        <dbReference type="ChEBI" id="CHEBI:16526"/>
        <dbReference type="ChEBI" id="CHEBI:17319"/>
        <dbReference type="ChEBI" id="CHEBI:57307"/>
        <dbReference type="ChEBI" id="CHEBI:57309"/>
        <dbReference type="ChEBI" id="CHEBI:57844"/>
        <dbReference type="ChEBI" id="CHEBI:59789"/>
        <dbReference type="EC" id="1.3.98.3"/>
    </reaction>
</comment>
<proteinExistence type="inferred from homology"/>
<organism evidence="12 13">
    <name type="scientific">Pseudomonas fluorescens</name>
    <dbReference type="NCBI Taxonomy" id="294"/>
    <lineage>
        <taxon>Bacteria</taxon>
        <taxon>Pseudomonadati</taxon>
        <taxon>Pseudomonadota</taxon>
        <taxon>Gammaproteobacteria</taxon>
        <taxon>Pseudomonadales</taxon>
        <taxon>Pseudomonadaceae</taxon>
        <taxon>Pseudomonas</taxon>
    </lineage>
</organism>
<evidence type="ECO:0000256" key="7">
    <source>
        <dbReference type="ARBA" id="ARBA00023014"/>
    </source>
</evidence>
<dbReference type="InterPro" id="IPR058240">
    <property type="entry name" value="rSAM_sf"/>
</dbReference>
<feature type="binding site" evidence="9">
    <location>
        <position position="112"/>
    </location>
    <ligand>
        <name>S-adenosyl-L-methionine</name>
        <dbReference type="ChEBI" id="CHEBI:59789"/>
        <label>1</label>
    </ligand>
</feature>
<feature type="binding site" evidence="9">
    <location>
        <begin position="113"/>
        <end position="114"/>
    </location>
    <ligand>
        <name>S-adenosyl-L-methionine</name>
        <dbReference type="ChEBI" id="CHEBI:59789"/>
        <label>2</label>
    </ligand>
</feature>
<evidence type="ECO:0000256" key="4">
    <source>
        <dbReference type="ARBA" id="ARBA00022723"/>
    </source>
</evidence>
<dbReference type="InterPro" id="IPR034505">
    <property type="entry name" value="Coproporphyrinogen-III_oxidase"/>
</dbReference>
<protein>
    <recommendedName>
        <fullName evidence="8">Coproporphyrinogen-III oxidase</fullName>
        <ecNumber evidence="8">1.3.98.3</ecNumber>
    </recommendedName>
</protein>
<evidence type="ECO:0000256" key="1">
    <source>
        <dbReference type="ARBA" id="ARBA00022485"/>
    </source>
</evidence>
<dbReference type="GO" id="GO:0046872">
    <property type="term" value="F:metal ion binding"/>
    <property type="evidence" value="ECO:0007669"/>
    <property type="project" value="UniProtKB-KW"/>
</dbReference>
<feature type="domain" description="HemN C-terminal" evidence="11">
    <location>
        <begin position="365"/>
        <end position="429"/>
    </location>
</feature>
<evidence type="ECO:0000256" key="9">
    <source>
        <dbReference type="PIRSR" id="PIRSR000167-1"/>
    </source>
</evidence>
<evidence type="ECO:0000256" key="3">
    <source>
        <dbReference type="ARBA" id="ARBA00022691"/>
    </source>
</evidence>
<feature type="binding site" evidence="10">
    <location>
        <position position="76"/>
    </location>
    <ligand>
        <name>[4Fe-4S] cluster</name>
        <dbReference type="ChEBI" id="CHEBI:49883"/>
        <note>4Fe-4S-S-AdoMet</note>
    </ligand>
</feature>
<dbReference type="RefSeq" id="WP_214912290.1">
    <property type="nucleotide sequence ID" value="NZ_JAGGNX010000009.1"/>
</dbReference>
<evidence type="ECO:0000256" key="8">
    <source>
        <dbReference type="PIRNR" id="PIRNR000167"/>
    </source>
</evidence>
<reference evidence="12" key="1">
    <citation type="submission" date="2021-03" db="EMBL/GenBank/DDBJ databases">
        <title>Genomic analysis provides insights into the functional capacity of soil bacteria communities inhabiting an altitudinal gradient in the Atacama Desert.</title>
        <authorList>
            <person name="Gonzalez M."/>
            <person name="Maldonado J."/>
            <person name="Maza F."/>
            <person name="Hodar C."/>
            <person name="Cortes M."/>
            <person name="Palma R."/>
            <person name="Andreani C."/>
            <person name="Gaete A."/>
            <person name="Vasquez-Dean J."/>
            <person name="Acuna V."/>
            <person name="Aguado M."/>
            <person name="Mandakovic D."/>
            <person name="Latorre M."/>
            <person name="Orellana A."/>
            <person name="Gutierrez R."/>
            <person name="Montecino M."/>
            <person name="Allende M."/>
            <person name="Maass A."/>
            <person name="Cambiazo V."/>
        </authorList>
    </citation>
    <scope>NUCLEOTIDE SEQUENCE</scope>
    <source>
        <strain evidence="12">ISL-25</strain>
    </source>
</reference>
<evidence type="ECO:0000256" key="10">
    <source>
        <dbReference type="PIRSR" id="PIRSR000167-2"/>
    </source>
</evidence>
<keyword evidence="3 8" id="KW-0949">S-adenosyl-L-methionine</keyword>
<feature type="binding site" evidence="9">
    <location>
        <position position="144"/>
    </location>
    <ligand>
        <name>S-adenosyl-L-methionine</name>
        <dbReference type="ChEBI" id="CHEBI:59789"/>
        <label>1</label>
    </ligand>
</feature>
<dbReference type="PANTHER" id="PTHR13932:SF6">
    <property type="entry name" value="OXYGEN-INDEPENDENT COPROPORPHYRINOGEN III OXIDASE"/>
    <property type="match status" value="1"/>
</dbReference>
<dbReference type="EMBL" id="JAGGOB010000001">
    <property type="protein sequence ID" value="MBT2327106.1"/>
    <property type="molecule type" value="Genomic_DNA"/>
</dbReference>
<comment type="cofactor">
    <cofactor evidence="8 10">
        <name>[4Fe-4S] cluster</name>
        <dbReference type="ChEBI" id="CHEBI:49883"/>
    </cofactor>
    <text evidence="8 10">Binds 1 [4Fe-4S] cluster. The cluster is coordinated with 3 cysteines and an exchangeable S-adenosyl-L-methionine.</text>
</comment>
<dbReference type="GO" id="GO:0051989">
    <property type="term" value="F:coproporphyrinogen dehydrogenase activity"/>
    <property type="evidence" value="ECO:0007669"/>
    <property type="project" value="UniProtKB-EC"/>
</dbReference>
<feature type="binding site" evidence="9">
    <location>
        <position position="328"/>
    </location>
    <ligand>
        <name>S-adenosyl-L-methionine</name>
        <dbReference type="ChEBI" id="CHEBI:59789"/>
        <label>1</label>
    </ligand>
</feature>
<name>A0A944DDA6_PSEFL</name>
<dbReference type="GO" id="GO:0006782">
    <property type="term" value="P:protoporphyrinogen IX biosynthetic process"/>
    <property type="evidence" value="ECO:0007669"/>
    <property type="project" value="TreeGrafter"/>
</dbReference>
<dbReference type="InterPro" id="IPR004558">
    <property type="entry name" value="Coprogen_oxidase_HemN"/>
</dbReference>
<dbReference type="PANTHER" id="PTHR13932">
    <property type="entry name" value="COPROPORPHYRINIGEN III OXIDASE"/>
    <property type="match status" value="1"/>
</dbReference>
<evidence type="ECO:0000256" key="6">
    <source>
        <dbReference type="ARBA" id="ARBA00023004"/>
    </source>
</evidence>
<dbReference type="GO" id="GO:0051539">
    <property type="term" value="F:4 iron, 4 sulfur cluster binding"/>
    <property type="evidence" value="ECO:0007669"/>
    <property type="project" value="UniProtKB-KW"/>
</dbReference>
<feature type="binding site" evidence="9">
    <location>
        <position position="242"/>
    </location>
    <ligand>
        <name>S-adenosyl-L-methionine</name>
        <dbReference type="ChEBI" id="CHEBI:59789"/>
        <label>2</label>
    </ligand>
</feature>
<evidence type="ECO:0000256" key="5">
    <source>
        <dbReference type="ARBA" id="ARBA00023002"/>
    </source>
</evidence>
<dbReference type="SUPFAM" id="SSF102114">
    <property type="entry name" value="Radical SAM enzymes"/>
    <property type="match status" value="1"/>
</dbReference>
<dbReference type="AlphaFoldDB" id="A0A944DDA6"/>
<keyword evidence="6 8" id="KW-0408">Iron</keyword>
<dbReference type="Gene3D" id="1.10.10.920">
    <property type="match status" value="1"/>
</dbReference>
<keyword evidence="2 8" id="KW-0963">Cytoplasm</keyword>
<evidence type="ECO:0000256" key="2">
    <source>
        <dbReference type="ARBA" id="ARBA00022490"/>
    </source>
</evidence>
<keyword evidence="7 8" id="KW-0411">Iron-sulfur</keyword>
<comment type="pathway">
    <text evidence="8">Porphyrin-containing compound metabolism; protoporphyrin-IX biosynthesis; protoporphyrinogen-IX from coproporphyrinogen-III (AdoMet route): step 1/1.</text>
</comment>
<keyword evidence="8" id="KW-0627">Porphyrin biosynthesis</keyword>
<dbReference type="EC" id="1.3.98.3" evidence="8"/>